<dbReference type="GO" id="GO:0005856">
    <property type="term" value="C:cytoskeleton"/>
    <property type="evidence" value="ECO:0007669"/>
    <property type="project" value="UniProtKB-SubCell"/>
</dbReference>
<dbReference type="AlphaFoldDB" id="A0A8C3THB0"/>
<dbReference type="Ensembl" id="ENSCSRT00000029264.1">
    <property type="protein sequence ID" value="ENSCSRP00000028116.1"/>
    <property type="gene ID" value="ENSCSRG00000020514.1"/>
</dbReference>
<dbReference type="InterPro" id="IPR048346">
    <property type="entry name" value="Sarcoglycan_N"/>
</dbReference>
<keyword evidence="7 12" id="KW-0812">Transmembrane</keyword>
<dbReference type="GO" id="GO:0005509">
    <property type="term" value="F:calcium ion binding"/>
    <property type="evidence" value="ECO:0007669"/>
    <property type="project" value="InterPro"/>
</dbReference>
<dbReference type="Proteomes" id="UP000694403">
    <property type="component" value="Unplaced"/>
</dbReference>
<keyword evidence="15" id="KW-1185">Reference proteome</keyword>
<comment type="similarity">
    <text evidence="4">Belongs to the sarcoglycan alpha/epsilon family.</text>
</comment>
<dbReference type="InterPro" id="IPR048347">
    <property type="entry name" value="Sarcoglycan_C"/>
</dbReference>
<evidence type="ECO:0000256" key="3">
    <source>
        <dbReference type="ARBA" id="ARBA00004513"/>
    </source>
</evidence>
<dbReference type="InterPro" id="IPR015919">
    <property type="entry name" value="Cadherin-like_sf"/>
</dbReference>
<dbReference type="Pfam" id="PF05510">
    <property type="entry name" value="Sarcoglycan_2"/>
    <property type="match status" value="1"/>
</dbReference>
<keyword evidence="9 12" id="KW-0472">Membrane</keyword>
<keyword evidence="11" id="KW-0206">Cytoskeleton</keyword>
<evidence type="ECO:0000313" key="15">
    <source>
        <dbReference type="Proteomes" id="UP000694403"/>
    </source>
</evidence>
<dbReference type="InterPro" id="IPR008908">
    <property type="entry name" value="Sarcoglycan_alpha/epsilon"/>
</dbReference>
<comment type="function">
    <text evidence="1">Component of the sarcoglycan complex, a subcomplex of the dystrophin-glycoprotein complex which forms a link between the F-actin cytoskeleton and the extracellular matrix.</text>
</comment>
<protein>
    <submittedName>
        <fullName evidence="14">Sarcoglycan alpha</fullName>
    </submittedName>
</protein>
<dbReference type="GO" id="GO:0042383">
    <property type="term" value="C:sarcolemma"/>
    <property type="evidence" value="ECO:0007669"/>
    <property type="project" value="UniProtKB-SubCell"/>
</dbReference>
<comment type="subcellular location">
    <subcellularLocation>
        <location evidence="3">Cell membrane</location>
        <location evidence="3">Sarcolemma</location>
        <topology evidence="3">Single-pass membrane protein</topology>
    </subcellularLocation>
    <subcellularLocation>
        <location evidence="2">Cytoplasm</location>
        <location evidence="2">Cytoskeleton</location>
    </subcellularLocation>
</comment>
<feature type="domain" description="Dystroglycan-type cadherin-like" evidence="13">
    <location>
        <begin position="51"/>
        <end position="160"/>
    </location>
</feature>
<evidence type="ECO:0000256" key="4">
    <source>
        <dbReference type="ARBA" id="ARBA00007721"/>
    </source>
</evidence>
<evidence type="ECO:0000256" key="6">
    <source>
        <dbReference type="ARBA" id="ARBA00022490"/>
    </source>
</evidence>
<feature type="transmembrane region" description="Helical" evidence="12">
    <location>
        <begin position="343"/>
        <end position="366"/>
    </location>
</feature>
<evidence type="ECO:0000256" key="10">
    <source>
        <dbReference type="ARBA" id="ARBA00023180"/>
    </source>
</evidence>
<dbReference type="InterPro" id="IPR006644">
    <property type="entry name" value="Cadg"/>
</dbReference>
<evidence type="ECO:0000256" key="1">
    <source>
        <dbReference type="ARBA" id="ARBA00002860"/>
    </source>
</evidence>
<dbReference type="SUPFAM" id="SSF49313">
    <property type="entry name" value="Cadherin-like"/>
    <property type="match status" value="1"/>
</dbReference>
<dbReference type="PANTHER" id="PTHR10132:SF16">
    <property type="entry name" value="ALPHA-SARCOGLYCAN"/>
    <property type="match status" value="1"/>
</dbReference>
<name>A0A8C3THB0_CHESE</name>
<evidence type="ECO:0000256" key="9">
    <source>
        <dbReference type="ARBA" id="ARBA00023136"/>
    </source>
</evidence>
<evidence type="ECO:0000256" key="12">
    <source>
        <dbReference type="SAM" id="Phobius"/>
    </source>
</evidence>
<organism evidence="14 15">
    <name type="scientific">Chelydra serpentina</name>
    <name type="common">Snapping turtle</name>
    <name type="synonym">Testudo serpentina</name>
    <dbReference type="NCBI Taxonomy" id="8475"/>
    <lineage>
        <taxon>Eukaryota</taxon>
        <taxon>Metazoa</taxon>
        <taxon>Chordata</taxon>
        <taxon>Craniata</taxon>
        <taxon>Vertebrata</taxon>
        <taxon>Euteleostomi</taxon>
        <taxon>Archelosauria</taxon>
        <taxon>Testudinata</taxon>
        <taxon>Testudines</taxon>
        <taxon>Cryptodira</taxon>
        <taxon>Durocryptodira</taxon>
        <taxon>Americhelydia</taxon>
        <taxon>Chelydroidea</taxon>
        <taxon>Chelydridae</taxon>
        <taxon>Chelydra</taxon>
    </lineage>
</organism>
<reference evidence="14" key="1">
    <citation type="submission" date="2025-08" db="UniProtKB">
        <authorList>
            <consortium name="Ensembl"/>
        </authorList>
    </citation>
    <scope>IDENTIFICATION</scope>
</reference>
<evidence type="ECO:0000313" key="14">
    <source>
        <dbReference type="Ensembl" id="ENSCSRP00000028116.1"/>
    </source>
</evidence>
<dbReference type="Pfam" id="PF20989">
    <property type="entry name" value="Sarcoglycan_2_C"/>
    <property type="match status" value="1"/>
</dbReference>
<evidence type="ECO:0000256" key="11">
    <source>
        <dbReference type="ARBA" id="ARBA00023212"/>
    </source>
</evidence>
<evidence type="ECO:0000256" key="8">
    <source>
        <dbReference type="ARBA" id="ARBA00022989"/>
    </source>
</evidence>
<evidence type="ECO:0000259" key="13">
    <source>
        <dbReference type="SMART" id="SM00736"/>
    </source>
</evidence>
<dbReference type="SMART" id="SM00736">
    <property type="entry name" value="CADG"/>
    <property type="match status" value="1"/>
</dbReference>
<dbReference type="GO" id="GO:0016012">
    <property type="term" value="C:sarcoglycan complex"/>
    <property type="evidence" value="ECO:0007669"/>
    <property type="project" value="InterPro"/>
</dbReference>
<keyword evidence="6" id="KW-0963">Cytoplasm</keyword>
<dbReference type="PANTHER" id="PTHR10132">
    <property type="entry name" value="ALPHA-/EPSILON-SARCOGLYCAN FAMILY MEMBER"/>
    <property type="match status" value="1"/>
</dbReference>
<proteinExistence type="inferred from homology"/>
<evidence type="ECO:0000256" key="5">
    <source>
        <dbReference type="ARBA" id="ARBA00022475"/>
    </source>
</evidence>
<keyword evidence="10" id="KW-0325">Glycoprotein</keyword>
<evidence type="ECO:0000256" key="7">
    <source>
        <dbReference type="ARBA" id="ARBA00022692"/>
    </source>
</evidence>
<sequence>VEKGPWWLWSALPTTPMATGRLHATRPPAVTPSLPAAVFLAEILAALPDRNVSPAAGAIFVHELKREHFQGAFPSSRKNYSEIPSDASITFHAQLLGYPDLPRWLRYTQRGPYQPGYLYGSPTTKDVGRQLIEVTAYNRHTYETVRQRVIFTIVPSPGLCRSNPDALPPGSLCSPTADAQMPYQAEFFVKNRDVEEVLPADAQKQFQQALDIMLEQKDWSIINITSALDRGGRVPLPIEGRKEGVYIKVGSRRPFSDCLMETKSPDNQFRCSLEQQPVVTCYDSFIPQFRVDWCNITLVRGFGNVRSPTAQEGLPVWGDGVLEDGSEYNPPTDSPERAFLSDYLLTILLPLLVALLLCLLLAYIMFCRREGVKGTQIPDIPMVHHNTIHGNTEELRHMASRRDVPRPLSTLPMFNVRTGERISPLQGRQDSAHVPLILAQQQSVGLKCGEPGENQASRAWFVIALGHRSLPTSALGCTWAHPAHPVPTPVLCGLFIPARRLQARWKGCVGNTPQHSPCLSNRGV</sequence>
<evidence type="ECO:0000256" key="2">
    <source>
        <dbReference type="ARBA" id="ARBA00004245"/>
    </source>
</evidence>
<keyword evidence="8 12" id="KW-1133">Transmembrane helix</keyword>
<keyword evidence="5" id="KW-1003">Cell membrane</keyword>
<accession>A0A8C3THB0</accession>
<reference evidence="14" key="2">
    <citation type="submission" date="2025-09" db="UniProtKB">
        <authorList>
            <consortium name="Ensembl"/>
        </authorList>
    </citation>
    <scope>IDENTIFICATION</scope>
</reference>